<dbReference type="Proteomes" id="UP000030689">
    <property type="component" value="Unassembled WGS sequence"/>
</dbReference>
<sequence length="161" mass="18749">MAIAKLKRRKELDKRGNVGQFKAHKVYLLSPLLQIRNRNGKFLVFISAKVTALTRSLFDFPEEALNPFVLFHGSIPFRDPISFSPLWIQFFIYPISQIVDASRRLTHPSDLVEQYTIGSDPAFRRGNLYWCLTLDPEGSYVRNHLLVIDFLGWLRVERLEI</sequence>
<dbReference type="Gramene" id="ESQ39903">
    <property type="protein sequence ID" value="ESQ39903"/>
    <property type="gene ID" value="EUTSA_v10001189mg"/>
</dbReference>
<keyword evidence="2" id="KW-1185">Reference proteome</keyword>
<dbReference type="EMBL" id="KI517465">
    <property type="protein sequence ID" value="ESQ39903.1"/>
    <property type="molecule type" value="Genomic_DNA"/>
</dbReference>
<dbReference type="AlphaFoldDB" id="V4LJA9"/>
<gene>
    <name evidence="1" type="ORF">EUTSA_v10001189mg</name>
</gene>
<name>V4LJA9_EUTSA</name>
<accession>V4LJA9</accession>
<evidence type="ECO:0000313" key="1">
    <source>
        <dbReference type="EMBL" id="ESQ39903.1"/>
    </source>
</evidence>
<reference evidence="1 2" key="1">
    <citation type="journal article" date="2013" name="Front. Plant Sci.">
        <title>The Reference Genome of the Halophytic Plant Eutrema salsugineum.</title>
        <authorList>
            <person name="Yang R."/>
            <person name="Jarvis D.E."/>
            <person name="Chen H."/>
            <person name="Beilstein M.A."/>
            <person name="Grimwood J."/>
            <person name="Jenkins J."/>
            <person name="Shu S."/>
            <person name="Prochnik S."/>
            <person name="Xin M."/>
            <person name="Ma C."/>
            <person name="Schmutz J."/>
            <person name="Wing R.A."/>
            <person name="Mitchell-Olds T."/>
            <person name="Schumaker K.S."/>
            <person name="Wang X."/>
        </authorList>
    </citation>
    <scope>NUCLEOTIDE SEQUENCE [LARGE SCALE GENOMIC DNA]</scope>
</reference>
<evidence type="ECO:0000313" key="2">
    <source>
        <dbReference type="Proteomes" id="UP000030689"/>
    </source>
</evidence>
<protein>
    <submittedName>
        <fullName evidence="1">Uncharacterized protein</fullName>
    </submittedName>
</protein>
<proteinExistence type="predicted"/>
<organism evidence="1 2">
    <name type="scientific">Eutrema salsugineum</name>
    <name type="common">Saltwater cress</name>
    <name type="synonym">Sisymbrium salsugineum</name>
    <dbReference type="NCBI Taxonomy" id="72664"/>
    <lineage>
        <taxon>Eukaryota</taxon>
        <taxon>Viridiplantae</taxon>
        <taxon>Streptophyta</taxon>
        <taxon>Embryophyta</taxon>
        <taxon>Tracheophyta</taxon>
        <taxon>Spermatophyta</taxon>
        <taxon>Magnoliopsida</taxon>
        <taxon>eudicotyledons</taxon>
        <taxon>Gunneridae</taxon>
        <taxon>Pentapetalae</taxon>
        <taxon>rosids</taxon>
        <taxon>malvids</taxon>
        <taxon>Brassicales</taxon>
        <taxon>Brassicaceae</taxon>
        <taxon>Eutremeae</taxon>
        <taxon>Eutrema</taxon>
    </lineage>
</organism>
<dbReference type="KEGG" id="eus:EUTSA_v10001189mg"/>